<protein>
    <recommendedName>
        <fullName evidence="4">F-box domain-containing protein</fullName>
    </recommendedName>
</protein>
<feature type="region of interest" description="Disordered" evidence="1">
    <location>
        <begin position="415"/>
        <end position="446"/>
    </location>
</feature>
<evidence type="ECO:0000313" key="3">
    <source>
        <dbReference type="Proteomes" id="UP001385951"/>
    </source>
</evidence>
<evidence type="ECO:0008006" key="4">
    <source>
        <dbReference type="Google" id="ProtNLM"/>
    </source>
</evidence>
<reference evidence="2 3" key="1">
    <citation type="submission" date="2022-09" db="EMBL/GenBank/DDBJ databases">
        <authorList>
            <person name="Palmer J.M."/>
        </authorList>
    </citation>
    <scope>NUCLEOTIDE SEQUENCE [LARGE SCALE GENOMIC DNA]</scope>
    <source>
        <strain evidence="2 3">DSM 7382</strain>
    </source>
</reference>
<accession>A0AAW0FUI5</accession>
<evidence type="ECO:0000313" key="2">
    <source>
        <dbReference type="EMBL" id="KAK7682505.1"/>
    </source>
</evidence>
<organism evidence="2 3">
    <name type="scientific">Cerrena zonata</name>
    <dbReference type="NCBI Taxonomy" id="2478898"/>
    <lineage>
        <taxon>Eukaryota</taxon>
        <taxon>Fungi</taxon>
        <taxon>Dikarya</taxon>
        <taxon>Basidiomycota</taxon>
        <taxon>Agaricomycotina</taxon>
        <taxon>Agaricomycetes</taxon>
        <taxon>Polyporales</taxon>
        <taxon>Cerrenaceae</taxon>
        <taxon>Cerrena</taxon>
    </lineage>
</organism>
<dbReference type="Proteomes" id="UP001385951">
    <property type="component" value="Unassembled WGS sequence"/>
</dbReference>
<evidence type="ECO:0000256" key="1">
    <source>
        <dbReference type="SAM" id="MobiDB-lite"/>
    </source>
</evidence>
<comment type="caution">
    <text evidence="2">The sequence shown here is derived from an EMBL/GenBank/DDBJ whole genome shotgun (WGS) entry which is preliminary data.</text>
</comment>
<feature type="compositionally biased region" description="Basic and acidic residues" evidence="1">
    <location>
        <begin position="426"/>
        <end position="439"/>
    </location>
</feature>
<keyword evidence="3" id="KW-1185">Reference proteome</keyword>
<sequence length="538" mass="61093">MSELMQDSDKQNAILHPFLNTDVLIYIMRFLTQKGHLLQMMKTCRSLYYSGLPLLLFSITDVAFLKDSNEAPTRMISFSQFIMADPKIRGPMVRDLKVLVSQYPERYFGVLRTFAKVLAELKNLEYLQIFGLERWLKLEKGLMPTLAALPKIKTIRFKPGDNGVDTADRTVQTLKAMHSPVRVLHLELAYTARHQSLFKTLQNFSSTLEFLIVTIAILEKVDVIYPQLKALDIKYLKPDMIRIAPLVACAPNLENLSLGDLVGFCLELDPLRAHNVQTQRTHTWSRLDTLTGGIISLYLSGIQCPVRHLSAYDSLQNESTISMWQTVVQDTLPSALTINLCKLEVEDLPTLIPERAKANLTHLKLSLGVNVFNDSTGVDGIQNNLLALLRPLPLTFLDFGISWYHDDPDFAECWGFGNEDEDREQSDDKNEADREKSEPEDGSEDAYSYELARKRDLGPMGSHISALLERLDDLVQHIAEAATTLRTVVFRVRVEREDDCFVFDVYSKDAKICVSRSQRYYATVSKEEGMSDLAWDEG</sequence>
<dbReference type="AlphaFoldDB" id="A0AAW0FUI5"/>
<name>A0AAW0FUI5_9APHY</name>
<dbReference type="EMBL" id="JASBNA010000035">
    <property type="protein sequence ID" value="KAK7682505.1"/>
    <property type="molecule type" value="Genomic_DNA"/>
</dbReference>
<gene>
    <name evidence="2" type="ORF">QCA50_014305</name>
</gene>
<proteinExistence type="predicted"/>